<gene>
    <name evidence="2" type="primary">ORF182677</name>
</gene>
<accession>A0A0B7BGE4</accession>
<name>A0A0B7BGE4_9EUPU</name>
<organism evidence="2">
    <name type="scientific">Arion vulgaris</name>
    <dbReference type="NCBI Taxonomy" id="1028688"/>
    <lineage>
        <taxon>Eukaryota</taxon>
        <taxon>Metazoa</taxon>
        <taxon>Spiralia</taxon>
        <taxon>Lophotrochozoa</taxon>
        <taxon>Mollusca</taxon>
        <taxon>Gastropoda</taxon>
        <taxon>Heterobranchia</taxon>
        <taxon>Euthyneura</taxon>
        <taxon>Panpulmonata</taxon>
        <taxon>Eupulmonata</taxon>
        <taxon>Stylommatophora</taxon>
        <taxon>Helicina</taxon>
        <taxon>Arionoidea</taxon>
        <taxon>Arionidae</taxon>
        <taxon>Arion</taxon>
    </lineage>
</organism>
<dbReference type="EMBL" id="HACG01044521">
    <property type="protein sequence ID" value="CEK91386.1"/>
    <property type="molecule type" value="Transcribed_RNA"/>
</dbReference>
<dbReference type="AlphaFoldDB" id="A0A0B7BGE4"/>
<evidence type="ECO:0000313" key="2">
    <source>
        <dbReference type="EMBL" id="CEK91386.1"/>
    </source>
</evidence>
<sequence>PKSIAELCRVVCQAKRSLIKSHQDQGRSYKEVCATVIERCLFLFNELRPASGDEVNTFTRSKLLKSMPRWRQVVSRIVEDKKKLKYQTMMQEHGNNEDDESDDEDTDSLLSEAVGGEDDGKDDAEKEETGREMKENDEGHLERNESACDLTSGIESAGGLTLDDVHLEEGEENKDVKIEEKNGDRKDHLEGNKSHSKLQGDPWEQVVKVVTNSQKMRWLKQRLTGCKAETNLVNRIVDFIMYEHPVDIERLRRSLHHQVTRAELRLQGIQNMLALVQKDDLIPSVKYSIICGWQGLLTAGSKKHNPLPHCLMDVKLIPPCDR</sequence>
<feature type="non-terminal residue" evidence="2">
    <location>
        <position position="322"/>
    </location>
</feature>
<feature type="region of interest" description="Disordered" evidence="1">
    <location>
        <begin position="91"/>
        <end position="198"/>
    </location>
</feature>
<feature type="compositionally biased region" description="Basic and acidic residues" evidence="1">
    <location>
        <begin position="123"/>
        <end position="146"/>
    </location>
</feature>
<reference evidence="2" key="1">
    <citation type="submission" date="2014-12" db="EMBL/GenBank/DDBJ databases">
        <title>Insight into the proteome of Arion vulgaris.</title>
        <authorList>
            <person name="Aradska J."/>
            <person name="Bulat T."/>
            <person name="Smidak R."/>
            <person name="Sarate P."/>
            <person name="Gangsoo J."/>
            <person name="Sialana F."/>
            <person name="Bilban M."/>
            <person name="Lubec G."/>
        </authorList>
    </citation>
    <scope>NUCLEOTIDE SEQUENCE</scope>
    <source>
        <tissue evidence="2">Skin</tissue>
    </source>
</reference>
<protein>
    <submittedName>
        <fullName evidence="2">Uncharacterized protein</fullName>
    </submittedName>
</protein>
<proteinExistence type="predicted"/>
<feature type="compositionally biased region" description="Acidic residues" evidence="1">
    <location>
        <begin position="97"/>
        <end position="107"/>
    </location>
</feature>
<evidence type="ECO:0000256" key="1">
    <source>
        <dbReference type="SAM" id="MobiDB-lite"/>
    </source>
</evidence>
<feature type="non-terminal residue" evidence="2">
    <location>
        <position position="1"/>
    </location>
</feature>
<feature type="compositionally biased region" description="Basic and acidic residues" evidence="1">
    <location>
        <begin position="163"/>
        <end position="193"/>
    </location>
</feature>